<gene>
    <name evidence="2" type="ORF">PIB30_055199</name>
</gene>
<evidence type="ECO:0000313" key="3">
    <source>
        <dbReference type="Proteomes" id="UP001341840"/>
    </source>
</evidence>
<keyword evidence="3" id="KW-1185">Reference proteome</keyword>
<sequence>MCFKRGNGAAARSEIAKFLIPGATARPHPLNGAPARPAHPRATKVHGAFAPSSWRALALGALGMVPGRAARPRPLMVRPREPTKTCFGPPKGPCARALSMARPRDGVRS</sequence>
<accession>A0ABU6QJE1</accession>
<dbReference type="EMBL" id="JASCZI010000428">
    <property type="protein sequence ID" value="MED6111755.1"/>
    <property type="molecule type" value="Genomic_DNA"/>
</dbReference>
<evidence type="ECO:0000313" key="2">
    <source>
        <dbReference type="EMBL" id="MED6111755.1"/>
    </source>
</evidence>
<proteinExistence type="predicted"/>
<evidence type="ECO:0000256" key="1">
    <source>
        <dbReference type="SAM" id="MobiDB-lite"/>
    </source>
</evidence>
<dbReference type="Proteomes" id="UP001341840">
    <property type="component" value="Unassembled WGS sequence"/>
</dbReference>
<organism evidence="2 3">
    <name type="scientific">Stylosanthes scabra</name>
    <dbReference type="NCBI Taxonomy" id="79078"/>
    <lineage>
        <taxon>Eukaryota</taxon>
        <taxon>Viridiplantae</taxon>
        <taxon>Streptophyta</taxon>
        <taxon>Embryophyta</taxon>
        <taxon>Tracheophyta</taxon>
        <taxon>Spermatophyta</taxon>
        <taxon>Magnoliopsida</taxon>
        <taxon>eudicotyledons</taxon>
        <taxon>Gunneridae</taxon>
        <taxon>Pentapetalae</taxon>
        <taxon>rosids</taxon>
        <taxon>fabids</taxon>
        <taxon>Fabales</taxon>
        <taxon>Fabaceae</taxon>
        <taxon>Papilionoideae</taxon>
        <taxon>50 kb inversion clade</taxon>
        <taxon>dalbergioids sensu lato</taxon>
        <taxon>Dalbergieae</taxon>
        <taxon>Pterocarpus clade</taxon>
        <taxon>Stylosanthes</taxon>
    </lineage>
</organism>
<name>A0ABU6QJE1_9FABA</name>
<feature type="region of interest" description="Disordered" evidence="1">
    <location>
        <begin position="79"/>
        <end position="109"/>
    </location>
</feature>
<reference evidence="2 3" key="1">
    <citation type="journal article" date="2023" name="Plants (Basel)">
        <title>Bridging the Gap: Combining Genomics and Transcriptomics Approaches to Understand Stylosanthes scabra, an Orphan Legume from the Brazilian Caatinga.</title>
        <authorList>
            <person name="Ferreira-Neto J.R.C."/>
            <person name="da Silva M.D."/>
            <person name="Binneck E."/>
            <person name="de Melo N.F."/>
            <person name="da Silva R.H."/>
            <person name="de Melo A.L.T.M."/>
            <person name="Pandolfi V."/>
            <person name="Bustamante F.O."/>
            <person name="Brasileiro-Vidal A.C."/>
            <person name="Benko-Iseppon A.M."/>
        </authorList>
    </citation>
    <scope>NUCLEOTIDE SEQUENCE [LARGE SCALE GENOMIC DNA]</scope>
    <source>
        <tissue evidence="2">Leaves</tissue>
    </source>
</reference>
<protein>
    <submittedName>
        <fullName evidence="2">Uncharacterized protein</fullName>
    </submittedName>
</protein>
<comment type="caution">
    <text evidence="2">The sequence shown here is derived from an EMBL/GenBank/DDBJ whole genome shotgun (WGS) entry which is preliminary data.</text>
</comment>